<feature type="compositionally biased region" description="Basic and acidic residues" evidence="5">
    <location>
        <begin position="46"/>
        <end position="55"/>
    </location>
</feature>
<feature type="transmembrane region" description="Helical" evidence="6">
    <location>
        <begin position="195"/>
        <end position="216"/>
    </location>
</feature>
<gene>
    <name evidence="8" type="ORF">PT974_08015</name>
</gene>
<keyword evidence="4 6" id="KW-0472">Membrane</keyword>
<dbReference type="PROSITE" id="PS50850">
    <property type="entry name" value="MFS"/>
    <property type="match status" value="1"/>
</dbReference>
<dbReference type="Proteomes" id="UP001338125">
    <property type="component" value="Unassembled WGS sequence"/>
</dbReference>
<evidence type="ECO:0000259" key="7">
    <source>
        <dbReference type="PROSITE" id="PS50850"/>
    </source>
</evidence>
<comment type="caution">
    <text evidence="8">The sequence shown here is derived from an EMBL/GenBank/DDBJ whole genome shotgun (WGS) entry which is preliminary data.</text>
</comment>
<organism evidence="8 9">
    <name type="scientific">Cladobotryum mycophilum</name>
    <dbReference type="NCBI Taxonomy" id="491253"/>
    <lineage>
        <taxon>Eukaryota</taxon>
        <taxon>Fungi</taxon>
        <taxon>Dikarya</taxon>
        <taxon>Ascomycota</taxon>
        <taxon>Pezizomycotina</taxon>
        <taxon>Sordariomycetes</taxon>
        <taxon>Hypocreomycetidae</taxon>
        <taxon>Hypocreales</taxon>
        <taxon>Hypocreaceae</taxon>
        <taxon>Cladobotryum</taxon>
    </lineage>
</organism>
<dbReference type="Pfam" id="PF07690">
    <property type="entry name" value="MFS_1"/>
    <property type="match status" value="1"/>
</dbReference>
<dbReference type="InterPro" id="IPR011701">
    <property type="entry name" value="MFS"/>
</dbReference>
<evidence type="ECO:0000313" key="9">
    <source>
        <dbReference type="Proteomes" id="UP001338125"/>
    </source>
</evidence>
<evidence type="ECO:0000313" key="8">
    <source>
        <dbReference type="EMBL" id="KAK5989755.1"/>
    </source>
</evidence>
<evidence type="ECO:0000256" key="3">
    <source>
        <dbReference type="ARBA" id="ARBA00022989"/>
    </source>
</evidence>
<evidence type="ECO:0000256" key="2">
    <source>
        <dbReference type="ARBA" id="ARBA00022692"/>
    </source>
</evidence>
<feature type="transmembrane region" description="Helical" evidence="6">
    <location>
        <begin position="337"/>
        <end position="358"/>
    </location>
</feature>
<proteinExistence type="predicted"/>
<dbReference type="InterPro" id="IPR036259">
    <property type="entry name" value="MFS_trans_sf"/>
</dbReference>
<evidence type="ECO:0000256" key="5">
    <source>
        <dbReference type="SAM" id="MobiDB-lite"/>
    </source>
</evidence>
<feature type="domain" description="Major facilitator superfamily (MFS) profile" evidence="7">
    <location>
        <begin position="71"/>
        <end position="426"/>
    </location>
</feature>
<dbReference type="SUPFAM" id="SSF103473">
    <property type="entry name" value="MFS general substrate transporter"/>
    <property type="match status" value="1"/>
</dbReference>
<evidence type="ECO:0000256" key="6">
    <source>
        <dbReference type="SAM" id="Phobius"/>
    </source>
</evidence>
<feature type="transmembrane region" description="Helical" evidence="6">
    <location>
        <begin position="378"/>
        <end position="399"/>
    </location>
</feature>
<feature type="compositionally biased region" description="Polar residues" evidence="5">
    <location>
        <begin position="20"/>
        <end position="29"/>
    </location>
</feature>
<feature type="region of interest" description="Disordered" evidence="5">
    <location>
        <begin position="1"/>
        <end position="56"/>
    </location>
</feature>
<protein>
    <submittedName>
        <fullName evidence="8">MFS-type transporter</fullName>
    </submittedName>
</protein>
<dbReference type="PANTHER" id="PTHR23501:SF43">
    <property type="entry name" value="MULTIDRUG TRANSPORTER, PUTATIVE (AFU_ORTHOLOGUE AFUA_6G03040)-RELATED"/>
    <property type="match status" value="1"/>
</dbReference>
<feature type="transmembrane region" description="Helical" evidence="6">
    <location>
        <begin position="136"/>
        <end position="155"/>
    </location>
</feature>
<reference evidence="8 9" key="1">
    <citation type="submission" date="2024-01" db="EMBL/GenBank/DDBJ databases">
        <title>Complete genome of Cladobotryum mycophilum ATHUM6906.</title>
        <authorList>
            <person name="Christinaki A.C."/>
            <person name="Myridakis A.I."/>
            <person name="Kouvelis V.N."/>
        </authorList>
    </citation>
    <scope>NUCLEOTIDE SEQUENCE [LARGE SCALE GENOMIC DNA]</scope>
    <source>
        <strain evidence="8 9">ATHUM6906</strain>
    </source>
</reference>
<keyword evidence="9" id="KW-1185">Reference proteome</keyword>
<feature type="transmembrane region" description="Helical" evidence="6">
    <location>
        <begin position="161"/>
        <end position="183"/>
    </location>
</feature>
<feature type="transmembrane region" description="Helical" evidence="6">
    <location>
        <begin position="222"/>
        <end position="244"/>
    </location>
</feature>
<keyword evidence="2 6" id="KW-0812">Transmembrane</keyword>
<name>A0ABR0SC78_9HYPO</name>
<feature type="transmembrane region" description="Helical" evidence="6">
    <location>
        <begin position="406"/>
        <end position="424"/>
    </location>
</feature>
<evidence type="ECO:0000256" key="4">
    <source>
        <dbReference type="ARBA" id="ARBA00023136"/>
    </source>
</evidence>
<dbReference type="EMBL" id="JAVFKD010000014">
    <property type="protein sequence ID" value="KAK5989755.1"/>
    <property type="molecule type" value="Genomic_DNA"/>
</dbReference>
<dbReference type="PANTHER" id="PTHR23501">
    <property type="entry name" value="MAJOR FACILITATOR SUPERFAMILY"/>
    <property type="match status" value="1"/>
</dbReference>
<dbReference type="Gene3D" id="1.20.1720.10">
    <property type="entry name" value="Multidrug resistance protein D"/>
    <property type="match status" value="1"/>
</dbReference>
<evidence type="ECO:0000256" key="1">
    <source>
        <dbReference type="ARBA" id="ARBA00004141"/>
    </source>
</evidence>
<feature type="transmembrane region" description="Helical" evidence="6">
    <location>
        <begin position="265"/>
        <end position="286"/>
    </location>
</feature>
<feature type="transmembrane region" description="Helical" evidence="6">
    <location>
        <begin position="68"/>
        <end position="86"/>
    </location>
</feature>
<keyword evidence="3 6" id="KW-1133">Transmembrane helix</keyword>
<feature type="transmembrane region" description="Helical" evidence="6">
    <location>
        <begin position="106"/>
        <end position="124"/>
    </location>
</feature>
<sequence>METGSLDDSLPSTKEKVEGQYSNDGGNTNPKEHDNIIASQEWPASPEHDESKGSDSDNDAVYLRGFRFWMVILLIGIMFFLMQTEIPIVTTSLVTITKDLEGFESANWVMSSYPLGYVGVVVIITKLSDIFGRKPAFLLSIFIFTVFSSGCAAAKTMPQLIIMRAVQGVGGGGSYALSIVLIIEIVLPQKYGKQVAYTGFAIVLAMTLGPIIGGAISSNTTWIWIFLFNVPIGVVGFVLALMGIPGGFPYHGQLGTASQPSRSLARLDLLGCLLLLLATMSFTATFQEAGSKFAWDSAYVIVLLVVSIVLWAGLLLWERITTLADGIREPVLPWRFFTNRVMVGILLGILLLGGPLTVTTLQLPQRFQLVNGNSAIGASMKLIAFGGAVLIGTITCANLSKFKVPFMYIIIFGALLQAIGFALLGL</sequence>
<comment type="subcellular location">
    <subcellularLocation>
        <location evidence="1">Membrane</location>
        <topology evidence="1">Multi-pass membrane protein</topology>
    </subcellularLocation>
</comment>
<feature type="transmembrane region" description="Helical" evidence="6">
    <location>
        <begin position="298"/>
        <end position="317"/>
    </location>
</feature>
<accession>A0ABR0SC78</accession>
<dbReference type="InterPro" id="IPR020846">
    <property type="entry name" value="MFS_dom"/>
</dbReference>